<organism evidence="1">
    <name type="scientific">Picocystis salinarum</name>
    <dbReference type="NCBI Taxonomy" id="88271"/>
    <lineage>
        <taxon>Eukaryota</taxon>
        <taxon>Viridiplantae</taxon>
        <taxon>Chlorophyta</taxon>
        <taxon>Picocystophyceae</taxon>
        <taxon>Picocystales</taxon>
        <taxon>Picocystaceae</taxon>
        <taxon>Picocystis</taxon>
    </lineage>
</organism>
<protein>
    <submittedName>
        <fullName evidence="1">Uncharacterized protein</fullName>
    </submittedName>
</protein>
<proteinExistence type="predicted"/>
<dbReference type="AlphaFoldDB" id="A0A7S3UBR6"/>
<name>A0A7S3UBR6_9CHLO</name>
<dbReference type="EMBL" id="HBIS01001505">
    <property type="protein sequence ID" value="CAE0607505.1"/>
    <property type="molecule type" value="Transcribed_RNA"/>
</dbReference>
<gene>
    <name evidence="1" type="ORF">PSAL00342_LOCUS1322</name>
</gene>
<sequence length="382" mass="44272">MQNRSLTHARWNRLATYRHPTVRDVAFVLACPQLVESSETLRITEALPNQGKAEEELEWLQGLDESPQLVEKWMEEHGKHRKGDRRLGIYYSDLVEFVLQSCPSFDYGHMCTGVQVNGTKRRQDGAAALTTLGEFDVLLELRNEYESKNTLEHWEMTVKFLLHVDSYRENGLPPVPLMCPLNTFLGPHKAENLLDRTERLQRQLRLSKEPAAMRIIEENFEASEMEIKTMAHIQGYLFYHVHFWAQHHCYLETSIAPDKTQLLKINPKHWHGWWVHAGDVHVLGELFPGSKWHVVPKLRWLSPVVMISGHEEELLSLEDLIDMLSQLAMDSSKRGTWRQQRLLLAEMTPNPDLHDGVWIESSRGFVVEQGWPQEPLPLGTLE</sequence>
<evidence type="ECO:0000313" key="1">
    <source>
        <dbReference type="EMBL" id="CAE0607505.1"/>
    </source>
</evidence>
<accession>A0A7S3UBR6</accession>
<dbReference type="Pfam" id="PF08907">
    <property type="entry name" value="DUF1853"/>
    <property type="match status" value="1"/>
</dbReference>
<dbReference type="InterPro" id="IPR015003">
    <property type="entry name" value="DUF1853"/>
</dbReference>
<reference evidence="1" key="1">
    <citation type="submission" date="2021-01" db="EMBL/GenBank/DDBJ databases">
        <authorList>
            <person name="Corre E."/>
            <person name="Pelletier E."/>
            <person name="Niang G."/>
            <person name="Scheremetjew M."/>
            <person name="Finn R."/>
            <person name="Kale V."/>
            <person name="Holt S."/>
            <person name="Cochrane G."/>
            <person name="Meng A."/>
            <person name="Brown T."/>
            <person name="Cohen L."/>
        </authorList>
    </citation>
    <scope>NUCLEOTIDE SEQUENCE</scope>
    <source>
        <strain evidence="1">CCMP1897</strain>
    </source>
</reference>